<protein>
    <submittedName>
        <fullName evidence="2">Uncharacterized protein</fullName>
    </submittedName>
</protein>
<evidence type="ECO:0000256" key="1">
    <source>
        <dbReference type="SAM" id="MobiDB-lite"/>
    </source>
</evidence>
<dbReference type="PATRIC" id="fig|993517.3.peg.6235"/>
<comment type="caution">
    <text evidence="2">The sequence shown here is derived from an EMBL/GenBank/DDBJ whole genome shotgun (WGS) entry which is preliminary data.</text>
</comment>
<dbReference type="Proteomes" id="UP000007993">
    <property type="component" value="Unassembled WGS sequence"/>
</dbReference>
<feature type="compositionally biased region" description="Polar residues" evidence="1">
    <location>
        <begin position="184"/>
        <end position="204"/>
    </location>
</feature>
<organism evidence="2 3">
    <name type="scientific">Rhodopirellula baltica SH28</name>
    <dbReference type="NCBI Taxonomy" id="993517"/>
    <lineage>
        <taxon>Bacteria</taxon>
        <taxon>Pseudomonadati</taxon>
        <taxon>Planctomycetota</taxon>
        <taxon>Planctomycetia</taxon>
        <taxon>Pirellulales</taxon>
        <taxon>Pirellulaceae</taxon>
        <taxon>Rhodopirellula</taxon>
    </lineage>
</organism>
<evidence type="ECO:0000313" key="2">
    <source>
        <dbReference type="EMBL" id="EKJ98959.1"/>
    </source>
</evidence>
<feature type="region of interest" description="Disordered" evidence="1">
    <location>
        <begin position="349"/>
        <end position="394"/>
    </location>
</feature>
<feature type="region of interest" description="Disordered" evidence="1">
    <location>
        <begin position="183"/>
        <end position="291"/>
    </location>
</feature>
<gene>
    <name evidence="2" type="ORF">RBSH_05760</name>
</gene>
<feature type="compositionally biased region" description="Acidic residues" evidence="1">
    <location>
        <begin position="352"/>
        <end position="361"/>
    </location>
</feature>
<name>K5C7T5_RHOBT</name>
<reference evidence="2 3" key="1">
    <citation type="journal article" date="2013" name="Mar. Genomics">
        <title>Expression of sulfatases in Rhodopirellula baltica and the diversity of sulfatases in the genus Rhodopirellula.</title>
        <authorList>
            <person name="Wegner C.E."/>
            <person name="Richter-Heitmann T."/>
            <person name="Klindworth A."/>
            <person name="Klockow C."/>
            <person name="Richter M."/>
            <person name="Achstetter T."/>
            <person name="Glockner F.O."/>
            <person name="Harder J."/>
        </authorList>
    </citation>
    <scope>NUCLEOTIDE SEQUENCE [LARGE SCALE GENOMIC DNA]</scope>
    <source>
        <strain evidence="2 3">SH28</strain>
    </source>
</reference>
<sequence length="501" mass="55544">MAYDARTLEQNALHRSPWQFGSIGESRTSVTSQRSLQSTEDSSMSRSYPSRHNQVGSQPAHSDGDREATSSTMSRRRWRRSVLAAMLLAGVTTAATNVAAQDSRNAEPANAQRQVVGSEQDDPNRISDWGLAGVIWSDASLVRKLAAESAQRATDPKQIAKYERLVRQSTEVKQSLESFGWKLRSQQAEQSGNPVTESSQANSERQAEERLPDPKEVGQKLAEELRRTRPPKATKTESDDRSNDRPTGELAVEANGLERFDTETPAGVDDPGSDDEWTAARTPIDVDNYRVDDYVDETPAEEANMADAVEDGVEGAIASAAGRLGTGRDLGARISEREIQTLSATLPYSDDSIYDADDYDPDRDYRVDNPLAAEPDAETGADLGDRDDDISRRADPKVIDGEDEMIAELATSEVQRKTPAMQRRSNYQRFTTEEAVQERDAQWVQFQLDSNELVLTRHTTLENLQQRTNDAVMKLKSDASVAWDTTENEQLKAVLKAISKF</sequence>
<feature type="compositionally biased region" description="Basic and acidic residues" evidence="1">
    <location>
        <begin position="205"/>
        <end position="227"/>
    </location>
</feature>
<dbReference type="EMBL" id="AMCW01000166">
    <property type="protein sequence ID" value="EKJ98959.1"/>
    <property type="molecule type" value="Genomic_DNA"/>
</dbReference>
<feature type="compositionally biased region" description="Polar residues" evidence="1">
    <location>
        <begin position="25"/>
        <end position="60"/>
    </location>
</feature>
<feature type="compositionally biased region" description="Basic and acidic residues" evidence="1">
    <location>
        <begin position="234"/>
        <end position="247"/>
    </location>
</feature>
<proteinExistence type="predicted"/>
<feature type="region of interest" description="Disordered" evidence="1">
    <location>
        <begin position="99"/>
        <end position="124"/>
    </location>
</feature>
<evidence type="ECO:0000313" key="3">
    <source>
        <dbReference type="Proteomes" id="UP000007993"/>
    </source>
</evidence>
<dbReference type="AlphaFoldDB" id="K5C7T5"/>
<accession>K5C7T5</accession>
<feature type="region of interest" description="Disordered" evidence="1">
    <location>
        <begin position="14"/>
        <end position="75"/>
    </location>
</feature>